<evidence type="ECO:0000259" key="2">
    <source>
        <dbReference type="Pfam" id="PF13240"/>
    </source>
</evidence>
<feature type="transmembrane region" description="Helical" evidence="1">
    <location>
        <begin position="16"/>
        <end position="35"/>
    </location>
</feature>
<reference evidence="3" key="1">
    <citation type="journal article" date="2021" name="PeerJ">
        <title>Extensive microbial diversity within the chicken gut microbiome revealed by metagenomics and culture.</title>
        <authorList>
            <person name="Gilroy R."/>
            <person name="Ravi A."/>
            <person name="Getino M."/>
            <person name="Pursley I."/>
            <person name="Horton D.L."/>
            <person name="Alikhan N.F."/>
            <person name="Baker D."/>
            <person name="Gharbi K."/>
            <person name="Hall N."/>
            <person name="Watson M."/>
            <person name="Adriaenssens E.M."/>
            <person name="Foster-Nyarko E."/>
            <person name="Jarju S."/>
            <person name="Secka A."/>
            <person name="Antonio M."/>
            <person name="Oren A."/>
            <person name="Chaudhuri R.R."/>
            <person name="La Ragione R."/>
            <person name="Hildebrand F."/>
            <person name="Pallen M.J."/>
        </authorList>
    </citation>
    <scope>NUCLEOTIDE SEQUENCE</scope>
    <source>
        <strain evidence="3">ChiGjej3B3-7470</strain>
    </source>
</reference>
<keyword evidence="1" id="KW-0472">Membrane</keyword>
<keyword evidence="1" id="KW-0812">Transmembrane</keyword>
<protein>
    <submittedName>
        <fullName evidence="3">Zinc ribbon domain-containing protein</fullName>
    </submittedName>
</protein>
<sequence>MSNPGLSNQSTVRTGLRAAAVVLLVLGVVLLFVGIPKFMASWDNPMAGGPGDIMLIAAGGFCLVGGLAAAQVGWLREASRYTAGETAPVIKDTIDYVRGEPTAPETAADGPFCSQCGTRAAASAKFCGSCGTALS</sequence>
<name>A0A921JQE2_9ACTN</name>
<feature type="transmembrane region" description="Helical" evidence="1">
    <location>
        <begin position="55"/>
        <end position="75"/>
    </location>
</feature>
<organism evidence="3 4">
    <name type="scientific">Tessaracoccus flavescens</name>
    <dbReference type="NCBI Taxonomy" id="399497"/>
    <lineage>
        <taxon>Bacteria</taxon>
        <taxon>Bacillati</taxon>
        <taxon>Actinomycetota</taxon>
        <taxon>Actinomycetes</taxon>
        <taxon>Propionibacteriales</taxon>
        <taxon>Propionibacteriaceae</taxon>
        <taxon>Tessaracoccus</taxon>
    </lineage>
</organism>
<evidence type="ECO:0000313" key="3">
    <source>
        <dbReference type="EMBL" id="HJE50976.1"/>
    </source>
</evidence>
<dbReference type="AlphaFoldDB" id="A0A921JQE2"/>
<evidence type="ECO:0000313" key="4">
    <source>
        <dbReference type="Proteomes" id="UP000712713"/>
    </source>
</evidence>
<comment type="caution">
    <text evidence="3">The sequence shown here is derived from an EMBL/GenBank/DDBJ whole genome shotgun (WGS) entry which is preliminary data.</text>
</comment>
<proteinExistence type="predicted"/>
<evidence type="ECO:0000256" key="1">
    <source>
        <dbReference type="SAM" id="Phobius"/>
    </source>
</evidence>
<accession>A0A921JQE2</accession>
<dbReference type="InterPro" id="IPR026870">
    <property type="entry name" value="Zinc_ribbon_dom"/>
</dbReference>
<dbReference type="Proteomes" id="UP000712713">
    <property type="component" value="Unassembled WGS sequence"/>
</dbReference>
<dbReference type="EMBL" id="DYZF01000074">
    <property type="protein sequence ID" value="HJE50976.1"/>
    <property type="molecule type" value="Genomic_DNA"/>
</dbReference>
<keyword evidence="1" id="KW-1133">Transmembrane helix</keyword>
<dbReference type="Pfam" id="PF13240">
    <property type="entry name" value="Zn_Ribbon_1"/>
    <property type="match status" value="1"/>
</dbReference>
<reference evidence="3" key="2">
    <citation type="submission" date="2021-09" db="EMBL/GenBank/DDBJ databases">
        <authorList>
            <person name="Gilroy R."/>
        </authorList>
    </citation>
    <scope>NUCLEOTIDE SEQUENCE</scope>
    <source>
        <strain evidence="3">ChiGjej3B3-7470</strain>
    </source>
</reference>
<feature type="domain" description="Zinc-ribbon" evidence="2">
    <location>
        <begin position="112"/>
        <end position="134"/>
    </location>
</feature>
<gene>
    <name evidence="3" type="ORF">K8V15_03190</name>
</gene>